<feature type="non-terminal residue" evidence="2">
    <location>
        <position position="305"/>
    </location>
</feature>
<gene>
    <name evidence="2" type="ORF">AVDCRST_MAG53-2467</name>
</gene>
<dbReference type="EMBL" id="CADCVR010000076">
    <property type="protein sequence ID" value="CAA9506647.1"/>
    <property type="molecule type" value="Genomic_DNA"/>
</dbReference>
<protein>
    <submittedName>
        <fullName evidence="2">Phosphate transport system permease protein PstA</fullName>
    </submittedName>
</protein>
<name>A0A6J4SW34_9ACTN</name>
<sequence>GHRRREGHHPPRGRACRQRGAHEGPALPRGAAAVPADRRRVPRRAVRHDTQRRRELSEPGLPHVVSVAAAPGVLGRPVRADRDALPHGPRRGLHRAGGGGERGLPRGVRRCHEVVEPDDRDEHPEPRLGAIGGLRDPRARVHRPRSRRHLRTRRRAADPAGRGADARAARPARRDHRLPRGDPRGAIVDPRRVARPGRDAVADDLEAGAPGRAPGHRHRRDPRPLARDRRDRAADPRRGGGQPPLQPGDRRALHRAAGADPQRRRRARGRVPEHRRSCHHRPARHPAADELGGHLPPQPLRDQVV</sequence>
<proteinExistence type="predicted"/>
<feature type="compositionally biased region" description="Basic and acidic residues" evidence="1">
    <location>
        <begin position="178"/>
        <end position="201"/>
    </location>
</feature>
<feature type="compositionally biased region" description="Basic and acidic residues" evidence="1">
    <location>
        <begin position="47"/>
        <end position="57"/>
    </location>
</feature>
<reference evidence="2" key="1">
    <citation type="submission" date="2020-02" db="EMBL/GenBank/DDBJ databases">
        <authorList>
            <person name="Meier V. D."/>
        </authorList>
    </citation>
    <scope>NUCLEOTIDE SEQUENCE</scope>
    <source>
        <strain evidence="2">AVDCRST_MAG53</strain>
    </source>
</reference>
<evidence type="ECO:0000313" key="2">
    <source>
        <dbReference type="EMBL" id="CAA9506647.1"/>
    </source>
</evidence>
<accession>A0A6J4SW34</accession>
<feature type="non-terminal residue" evidence="2">
    <location>
        <position position="1"/>
    </location>
</feature>
<feature type="compositionally biased region" description="Basic and acidic residues" evidence="1">
    <location>
        <begin position="110"/>
        <end position="126"/>
    </location>
</feature>
<evidence type="ECO:0000256" key="1">
    <source>
        <dbReference type="SAM" id="MobiDB-lite"/>
    </source>
</evidence>
<dbReference type="AlphaFoldDB" id="A0A6J4SW34"/>
<feature type="compositionally biased region" description="Basic residues" evidence="1">
    <location>
        <begin position="140"/>
        <end position="154"/>
    </location>
</feature>
<feature type="region of interest" description="Disordered" evidence="1">
    <location>
        <begin position="1"/>
        <end position="305"/>
    </location>
</feature>
<feature type="compositionally biased region" description="Basic and acidic residues" evidence="1">
    <location>
        <begin position="222"/>
        <end position="238"/>
    </location>
</feature>
<feature type="compositionally biased region" description="Basic residues" evidence="1">
    <location>
        <begin position="1"/>
        <end position="19"/>
    </location>
</feature>
<organism evidence="2">
    <name type="scientific">uncultured Solirubrobacteraceae bacterium</name>
    <dbReference type="NCBI Taxonomy" id="1162706"/>
    <lineage>
        <taxon>Bacteria</taxon>
        <taxon>Bacillati</taxon>
        <taxon>Actinomycetota</taxon>
        <taxon>Thermoleophilia</taxon>
        <taxon>Solirubrobacterales</taxon>
        <taxon>Solirubrobacteraceae</taxon>
        <taxon>environmental samples</taxon>
    </lineage>
</organism>